<dbReference type="AlphaFoldDB" id="A0AAV7USZ6"/>
<sequence length="127" mass="13581">MKEAPTASHGADRRASTPRLWGRGASAHCSPSTRCRHIPRNMHPVVSHPGHAAEPPSSSDHPSSTHVHGARSLNDTADPAPRDTHTSKLTWCRRTATEPPVIRRCERTTPSTTVHGSAAGGLTPPQL</sequence>
<dbReference type="Proteomes" id="UP001066276">
    <property type="component" value="Chromosome 2_2"/>
</dbReference>
<proteinExistence type="predicted"/>
<reference evidence="2" key="1">
    <citation type="journal article" date="2022" name="bioRxiv">
        <title>Sequencing and chromosome-scale assembly of the giantPleurodeles waltlgenome.</title>
        <authorList>
            <person name="Brown T."/>
            <person name="Elewa A."/>
            <person name="Iarovenko S."/>
            <person name="Subramanian E."/>
            <person name="Araus A.J."/>
            <person name="Petzold A."/>
            <person name="Susuki M."/>
            <person name="Suzuki K.-i.T."/>
            <person name="Hayashi T."/>
            <person name="Toyoda A."/>
            <person name="Oliveira C."/>
            <person name="Osipova E."/>
            <person name="Leigh N.D."/>
            <person name="Simon A."/>
            <person name="Yun M.H."/>
        </authorList>
    </citation>
    <scope>NUCLEOTIDE SEQUENCE</scope>
    <source>
        <strain evidence="2">20211129_DDA</strain>
        <tissue evidence="2">Liver</tissue>
    </source>
</reference>
<feature type="compositionally biased region" description="Low complexity" evidence="1">
    <location>
        <begin position="55"/>
        <end position="64"/>
    </location>
</feature>
<evidence type="ECO:0000313" key="2">
    <source>
        <dbReference type="EMBL" id="KAJ1190742.1"/>
    </source>
</evidence>
<gene>
    <name evidence="2" type="ORF">NDU88_000064</name>
</gene>
<evidence type="ECO:0000313" key="3">
    <source>
        <dbReference type="Proteomes" id="UP001066276"/>
    </source>
</evidence>
<organism evidence="2 3">
    <name type="scientific">Pleurodeles waltl</name>
    <name type="common">Iberian ribbed newt</name>
    <dbReference type="NCBI Taxonomy" id="8319"/>
    <lineage>
        <taxon>Eukaryota</taxon>
        <taxon>Metazoa</taxon>
        <taxon>Chordata</taxon>
        <taxon>Craniata</taxon>
        <taxon>Vertebrata</taxon>
        <taxon>Euteleostomi</taxon>
        <taxon>Amphibia</taxon>
        <taxon>Batrachia</taxon>
        <taxon>Caudata</taxon>
        <taxon>Salamandroidea</taxon>
        <taxon>Salamandridae</taxon>
        <taxon>Pleurodelinae</taxon>
        <taxon>Pleurodeles</taxon>
    </lineage>
</organism>
<evidence type="ECO:0000256" key="1">
    <source>
        <dbReference type="SAM" id="MobiDB-lite"/>
    </source>
</evidence>
<protein>
    <submittedName>
        <fullName evidence="2">Uncharacterized protein</fullName>
    </submittedName>
</protein>
<name>A0AAV7USZ6_PLEWA</name>
<keyword evidence="3" id="KW-1185">Reference proteome</keyword>
<feature type="region of interest" description="Disordered" evidence="1">
    <location>
        <begin position="1"/>
        <end position="127"/>
    </location>
</feature>
<dbReference type="EMBL" id="JANPWB010000004">
    <property type="protein sequence ID" value="KAJ1190742.1"/>
    <property type="molecule type" value="Genomic_DNA"/>
</dbReference>
<accession>A0AAV7USZ6</accession>
<comment type="caution">
    <text evidence="2">The sequence shown here is derived from an EMBL/GenBank/DDBJ whole genome shotgun (WGS) entry which is preliminary data.</text>
</comment>